<proteinExistence type="inferred from homology"/>
<dbReference type="GeneID" id="114432449"/>
<dbReference type="InterPro" id="IPR000536">
    <property type="entry name" value="Nucl_hrmn_rcpt_lig-bd"/>
</dbReference>
<dbReference type="GO" id="GO:0007623">
    <property type="term" value="P:circadian rhythm"/>
    <property type="evidence" value="ECO:0007669"/>
    <property type="project" value="TreeGrafter"/>
</dbReference>
<dbReference type="Pfam" id="PF00104">
    <property type="entry name" value="Hormone_recep"/>
    <property type="match status" value="1"/>
</dbReference>
<dbReference type="GO" id="GO:0008270">
    <property type="term" value="F:zinc ion binding"/>
    <property type="evidence" value="ECO:0007669"/>
    <property type="project" value="UniProtKB-KW"/>
</dbReference>
<dbReference type="PRINTS" id="PR00398">
    <property type="entry name" value="STRDHORMONER"/>
</dbReference>
<evidence type="ECO:0000256" key="4">
    <source>
        <dbReference type="ARBA" id="ARBA00022490"/>
    </source>
</evidence>
<dbReference type="GO" id="GO:0003677">
    <property type="term" value="F:DNA binding"/>
    <property type="evidence" value="ECO:0007669"/>
    <property type="project" value="UniProtKB-KW"/>
</dbReference>
<evidence type="ECO:0000256" key="1">
    <source>
        <dbReference type="ARBA" id="ARBA00004123"/>
    </source>
</evidence>
<evidence type="ECO:0000259" key="14">
    <source>
        <dbReference type="PROSITE" id="PS51843"/>
    </source>
</evidence>
<dbReference type="GO" id="GO:0000122">
    <property type="term" value="P:negative regulation of transcription by RNA polymerase II"/>
    <property type="evidence" value="ECO:0007669"/>
    <property type="project" value="TreeGrafter"/>
</dbReference>
<protein>
    <submittedName>
        <fullName evidence="16">Nuclear receptor subfamily 0 group B member 2-like</fullName>
    </submittedName>
</protein>
<dbReference type="GO" id="GO:0003714">
    <property type="term" value="F:transcription corepressor activity"/>
    <property type="evidence" value="ECO:0007669"/>
    <property type="project" value="TreeGrafter"/>
</dbReference>
<dbReference type="GO" id="GO:0005634">
    <property type="term" value="C:nucleus"/>
    <property type="evidence" value="ECO:0007669"/>
    <property type="project" value="UniProtKB-SubCell"/>
</dbReference>
<dbReference type="GO" id="GO:0005737">
    <property type="term" value="C:cytoplasm"/>
    <property type="evidence" value="ECO:0007669"/>
    <property type="project" value="UniProtKB-SubCell"/>
</dbReference>
<keyword evidence="9" id="KW-0805">Transcription regulation</keyword>
<keyword evidence="10" id="KW-0238">DNA-binding</keyword>
<keyword evidence="8" id="KW-0862">Zinc</keyword>
<keyword evidence="12" id="KW-0675">Receptor</keyword>
<dbReference type="InterPro" id="IPR035500">
    <property type="entry name" value="NHR-like_dom_sf"/>
</dbReference>
<evidence type="ECO:0000313" key="15">
    <source>
        <dbReference type="Proteomes" id="UP000515145"/>
    </source>
</evidence>
<evidence type="ECO:0000256" key="2">
    <source>
        <dbReference type="ARBA" id="ARBA00004496"/>
    </source>
</evidence>
<evidence type="ECO:0000256" key="10">
    <source>
        <dbReference type="ARBA" id="ARBA00023125"/>
    </source>
</evidence>
<keyword evidence="13" id="KW-0539">Nucleus</keyword>
<evidence type="ECO:0000256" key="7">
    <source>
        <dbReference type="ARBA" id="ARBA00022771"/>
    </source>
</evidence>
<dbReference type="PANTHER" id="PTHR24081">
    <property type="entry name" value="NUCLEAR RECEPTOR SUBFAMILY 0 GROUP B"/>
    <property type="match status" value="1"/>
</dbReference>
<comment type="similarity">
    <text evidence="3">Belongs to the nuclear hormone receptor family. NR0 subfamily.</text>
</comment>
<organism evidence="15 16">
    <name type="scientific">Parambassis ranga</name>
    <name type="common">Indian glassy fish</name>
    <dbReference type="NCBI Taxonomy" id="210632"/>
    <lineage>
        <taxon>Eukaryota</taxon>
        <taxon>Metazoa</taxon>
        <taxon>Chordata</taxon>
        <taxon>Craniata</taxon>
        <taxon>Vertebrata</taxon>
        <taxon>Euteleostomi</taxon>
        <taxon>Actinopterygii</taxon>
        <taxon>Neopterygii</taxon>
        <taxon>Teleostei</taxon>
        <taxon>Neoteleostei</taxon>
        <taxon>Acanthomorphata</taxon>
        <taxon>Ovalentaria</taxon>
        <taxon>Ambassidae</taxon>
        <taxon>Parambassis</taxon>
    </lineage>
</organism>
<name>A0A6P7HVX8_9TELE</name>
<dbReference type="PROSITE" id="PS51843">
    <property type="entry name" value="NR_LBD"/>
    <property type="match status" value="1"/>
</dbReference>
<keyword evidence="6" id="KW-0479">Metal-binding</keyword>
<evidence type="ECO:0000256" key="11">
    <source>
        <dbReference type="ARBA" id="ARBA00023163"/>
    </source>
</evidence>
<keyword evidence="15" id="KW-1185">Reference proteome</keyword>
<dbReference type="RefSeq" id="XP_028256271.1">
    <property type="nucleotide sequence ID" value="XM_028400470.1"/>
</dbReference>
<accession>A0A6P7HVX8</accession>
<dbReference type="Proteomes" id="UP000515145">
    <property type="component" value="Chromosome 2"/>
</dbReference>
<keyword evidence="11" id="KW-0804">Transcription</keyword>
<keyword evidence="7" id="KW-0863">Zinc-finger</keyword>
<sequence>MHSLEEKITSRACPGDHVRHAHAVLYNILSWRDGSTRTPQFNTTAHNCPCEQRRTVCRKDPRDTSSVLLKTIRFMRSLPSFSQLPLADQLSLLGHCWVPLFVLGLAQEKIEFEVAPVPQSSILRQILLGPGFTESDHPTLAGVHRLTTCLHELRNLNLSTKEYAYLKGAMLFNPAIPGLSARVFIEGLQQEAQRALRDIVHLLYPEDSHRFSRILLTALSVQTINHGLVTEFFFKPVISNRNMLDLITEMLFCPMESQKNVLHINI</sequence>
<dbReference type="OrthoDB" id="9926883at2759"/>
<gene>
    <name evidence="16" type="primary">LOC114432449</name>
</gene>
<keyword evidence="4" id="KW-0963">Cytoplasm</keyword>
<dbReference type="AlphaFoldDB" id="A0A6P7HVX8"/>
<reference evidence="16" key="1">
    <citation type="submission" date="2025-08" db="UniProtKB">
        <authorList>
            <consortium name="RefSeq"/>
        </authorList>
    </citation>
    <scope>IDENTIFICATION</scope>
</reference>
<comment type="subcellular location">
    <subcellularLocation>
        <location evidence="2">Cytoplasm</location>
    </subcellularLocation>
    <subcellularLocation>
        <location evidence="1">Nucleus</location>
    </subcellularLocation>
</comment>
<dbReference type="Gene3D" id="1.10.565.10">
    <property type="entry name" value="Retinoid X Receptor"/>
    <property type="match status" value="1"/>
</dbReference>
<dbReference type="SMART" id="SM00430">
    <property type="entry name" value="HOLI"/>
    <property type="match status" value="1"/>
</dbReference>
<feature type="domain" description="NR LBD" evidence="14">
    <location>
        <begin position="37"/>
        <end position="254"/>
    </location>
</feature>
<dbReference type="InterPro" id="IPR033544">
    <property type="entry name" value="NR0B1/2"/>
</dbReference>
<evidence type="ECO:0000256" key="12">
    <source>
        <dbReference type="ARBA" id="ARBA00023170"/>
    </source>
</evidence>
<dbReference type="SUPFAM" id="SSF48508">
    <property type="entry name" value="Nuclear receptor ligand-binding domain"/>
    <property type="match status" value="1"/>
</dbReference>
<keyword evidence="5" id="KW-0678">Repressor</keyword>
<evidence type="ECO:0000256" key="13">
    <source>
        <dbReference type="ARBA" id="ARBA00023242"/>
    </source>
</evidence>
<evidence type="ECO:0000256" key="9">
    <source>
        <dbReference type="ARBA" id="ARBA00023015"/>
    </source>
</evidence>
<evidence type="ECO:0000256" key="8">
    <source>
        <dbReference type="ARBA" id="ARBA00022833"/>
    </source>
</evidence>
<dbReference type="PANTHER" id="PTHR24081:SF0">
    <property type="entry name" value="NUCLEAR RECEPTOR SUBFAMILY 0 GROUP B MEMBER 2"/>
    <property type="match status" value="1"/>
</dbReference>
<evidence type="ECO:0000313" key="16">
    <source>
        <dbReference type="RefSeq" id="XP_028256271.1"/>
    </source>
</evidence>
<evidence type="ECO:0000256" key="3">
    <source>
        <dbReference type="ARBA" id="ARBA00006647"/>
    </source>
</evidence>
<dbReference type="InParanoid" id="A0A6P7HVX8"/>
<evidence type="ECO:0000256" key="6">
    <source>
        <dbReference type="ARBA" id="ARBA00022723"/>
    </source>
</evidence>
<evidence type="ECO:0000256" key="5">
    <source>
        <dbReference type="ARBA" id="ARBA00022491"/>
    </source>
</evidence>
<dbReference type="InterPro" id="IPR001723">
    <property type="entry name" value="Nuclear_hrmn_rcpt"/>
</dbReference>